<organism evidence="11 12">
    <name type="scientific">Alkalicoccobacillus gibsonii</name>
    <dbReference type="NCBI Taxonomy" id="79881"/>
    <lineage>
        <taxon>Bacteria</taxon>
        <taxon>Bacillati</taxon>
        <taxon>Bacillota</taxon>
        <taxon>Bacilli</taxon>
        <taxon>Bacillales</taxon>
        <taxon>Bacillaceae</taxon>
        <taxon>Alkalicoccobacillus</taxon>
    </lineage>
</organism>
<evidence type="ECO:0000259" key="10">
    <source>
        <dbReference type="PROSITE" id="PS50853"/>
    </source>
</evidence>
<dbReference type="EMBL" id="JBCITK010000001">
    <property type="protein sequence ID" value="MEN0643487.1"/>
    <property type="molecule type" value="Genomic_DNA"/>
</dbReference>
<dbReference type="Pfam" id="PF00041">
    <property type="entry name" value="fn3"/>
    <property type="match status" value="1"/>
</dbReference>
<dbReference type="InterPro" id="IPR003961">
    <property type="entry name" value="FN3_dom"/>
</dbReference>
<evidence type="ECO:0000256" key="6">
    <source>
        <dbReference type="ARBA" id="ARBA00023268"/>
    </source>
</evidence>
<dbReference type="RefSeq" id="WP_343130397.1">
    <property type="nucleotide sequence ID" value="NZ_JBCITK010000001.1"/>
</dbReference>
<dbReference type="Pfam" id="PF00905">
    <property type="entry name" value="Transpeptidase"/>
    <property type="match status" value="1"/>
</dbReference>
<feature type="domain" description="Fibronectin type-III" evidence="10">
    <location>
        <begin position="715"/>
        <end position="809"/>
    </location>
</feature>
<dbReference type="InterPro" id="IPR050396">
    <property type="entry name" value="Glycosyltr_51/Transpeptidase"/>
</dbReference>
<keyword evidence="12" id="KW-1185">Reference proteome</keyword>
<dbReference type="InterPro" id="IPR001264">
    <property type="entry name" value="Glyco_trans_51"/>
</dbReference>
<feature type="compositionally biased region" description="Acidic residues" evidence="9">
    <location>
        <begin position="700"/>
        <end position="712"/>
    </location>
</feature>
<dbReference type="InterPro" id="IPR036950">
    <property type="entry name" value="PBP_transglycosylase"/>
</dbReference>
<gene>
    <name evidence="11" type="ORF">MKY91_10050</name>
</gene>
<keyword evidence="5" id="KW-0378">Hydrolase</keyword>
<feature type="compositionally biased region" description="Gly residues" evidence="9">
    <location>
        <begin position="862"/>
        <end position="911"/>
    </location>
</feature>
<dbReference type="Gene3D" id="3.40.710.10">
    <property type="entry name" value="DD-peptidase/beta-lactamase superfamily"/>
    <property type="match status" value="1"/>
</dbReference>
<feature type="compositionally biased region" description="Acidic residues" evidence="9">
    <location>
        <begin position="806"/>
        <end position="852"/>
    </location>
</feature>
<feature type="compositionally biased region" description="Polar residues" evidence="9">
    <location>
        <begin position="785"/>
        <end position="803"/>
    </location>
</feature>
<proteinExistence type="predicted"/>
<dbReference type="Pfam" id="PF00912">
    <property type="entry name" value="Transgly"/>
    <property type="match status" value="1"/>
</dbReference>
<protein>
    <submittedName>
        <fullName evidence="11">PBP1A family penicillin-binding protein</fullName>
    </submittedName>
</protein>
<dbReference type="InterPro" id="IPR001460">
    <property type="entry name" value="PCN-bd_Tpept"/>
</dbReference>
<evidence type="ECO:0000256" key="8">
    <source>
        <dbReference type="ARBA" id="ARBA00049902"/>
    </source>
</evidence>
<keyword evidence="6" id="KW-0511">Multifunctional enzyme</keyword>
<dbReference type="SUPFAM" id="SSF53955">
    <property type="entry name" value="Lysozyme-like"/>
    <property type="match status" value="1"/>
</dbReference>
<reference evidence="11 12" key="1">
    <citation type="submission" date="2024-03" db="EMBL/GenBank/DDBJ databases">
        <title>Bacilli Hybrid Assemblies.</title>
        <authorList>
            <person name="Kovac J."/>
        </authorList>
    </citation>
    <scope>NUCLEOTIDE SEQUENCE [LARGE SCALE GENOMIC DNA]</scope>
    <source>
        <strain evidence="11 12">FSL R7-0666</strain>
    </source>
</reference>
<dbReference type="Proteomes" id="UP001418796">
    <property type="component" value="Unassembled WGS sequence"/>
</dbReference>
<dbReference type="Gene3D" id="2.60.40.10">
    <property type="entry name" value="Immunoglobulins"/>
    <property type="match status" value="1"/>
</dbReference>
<sequence>MSDQNTRQGRRQARMQESANNKKKSSGKPKRGLFKKIFMTLVVLLAVAIIAGGVTAGVIIAGAPDLDEEKLMLAQPIQIYDQDDELVSLLDTGERRINASYDELPDSLKDAIISVEDMRFYDHFGIDLRRLAGAVRANITEGFGAEGASTITQQLVKNLFLNQEKALTRKVQEQYLAIKLEQQYSKEQILTMYLNQVYLGRAGYGVKIAAESYFDKSLEELTIADSALLAGIPRRPSYYDPIQNPDNAESRRNLIIGLMEEQGKITAEEAEEARNTPIEDQINYQEAETTSPYAAYYSEILKELEENDEFTVNDIYNSGLKVYTSLDQSAQEHVENVLESDEYITNYPDNPDFQAGVTLIDTKTGQIKAIGSGRQQSDNRNDFNYATDINRQPGSTIKPILDYGPAIEYLQWSTAHILVDEPHEYTNGEPFSNYGGTYRGAMSMRQALSSSQNVPAVKALQEVGLDRAEPFAKQLLTLDKDEPFFESYALGGFDTGVSTKDMAGAYAAFGNGGTFTEPHTIRKIVFADDREIDLEPESVKAMEDYTAYMITDMLKTVVSSGTGQIANVPGVPVAGKTGTTNFTKDQRDKYNIPSSGSPDSWFAGYSTNYTAAVWTGFRDNSKGYYINRDNNENQIAQNIFKAVMQDVSTGIENPDFVKPDSVIERRVERGTEKLPSSGTPQSEIVTELFVRGAEPTQESETYEEEEEEEIEEIPSPTGLQASYEEAADQIIATWNYPDSDVDVTFDVQVTADGGSGQSIEVGSNQQAIFSAVEPGTTYQISVTAVSTEDSSLRSSPATTSVTVAGTEEDEEEEEEPVEEEPPEEEDQPEDTPDENNEGNPDENNGDNGEDAPENTPGDNEDGSGGNGNGNGNGNDNGNGNGNGNDNGNGNNGGGDSGNGNGNQDGGGNDDTGGGEDETPSEPEPDTPSDDETDE</sequence>
<evidence type="ECO:0000256" key="5">
    <source>
        <dbReference type="ARBA" id="ARBA00022801"/>
    </source>
</evidence>
<keyword evidence="1" id="KW-0121">Carboxypeptidase</keyword>
<dbReference type="InterPro" id="IPR023346">
    <property type="entry name" value="Lysozyme-like_dom_sf"/>
</dbReference>
<evidence type="ECO:0000313" key="11">
    <source>
        <dbReference type="EMBL" id="MEN0643487.1"/>
    </source>
</evidence>
<dbReference type="InterPro" id="IPR012338">
    <property type="entry name" value="Beta-lactam/transpept-like"/>
</dbReference>
<dbReference type="Gene3D" id="1.10.3810.10">
    <property type="entry name" value="Biosynthetic peptidoglycan transglycosylase-like"/>
    <property type="match status" value="1"/>
</dbReference>
<evidence type="ECO:0000256" key="1">
    <source>
        <dbReference type="ARBA" id="ARBA00022645"/>
    </source>
</evidence>
<feature type="region of interest" description="Disordered" evidence="9">
    <location>
        <begin position="785"/>
        <end position="934"/>
    </location>
</feature>
<dbReference type="SUPFAM" id="SSF49265">
    <property type="entry name" value="Fibronectin type III"/>
    <property type="match status" value="1"/>
</dbReference>
<keyword evidence="2" id="KW-0645">Protease</keyword>
<dbReference type="PROSITE" id="PS50853">
    <property type="entry name" value="FN3"/>
    <property type="match status" value="1"/>
</dbReference>
<evidence type="ECO:0000313" key="12">
    <source>
        <dbReference type="Proteomes" id="UP001418796"/>
    </source>
</evidence>
<dbReference type="InterPro" id="IPR036116">
    <property type="entry name" value="FN3_sf"/>
</dbReference>
<feature type="region of interest" description="Disordered" evidence="9">
    <location>
        <begin position="693"/>
        <end position="715"/>
    </location>
</feature>
<feature type="compositionally biased region" description="Acidic residues" evidence="9">
    <location>
        <begin position="912"/>
        <end position="934"/>
    </location>
</feature>
<keyword evidence="4" id="KW-0808">Transferase</keyword>
<dbReference type="PANTHER" id="PTHR32282">
    <property type="entry name" value="BINDING PROTEIN TRANSPEPTIDASE, PUTATIVE-RELATED"/>
    <property type="match status" value="1"/>
</dbReference>
<dbReference type="InterPro" id="IPR013783">
    <property type="entry name" value="Ig-like_fold"/>
</dbReference>
<evidence type="ECO:0000256" key="7">
    <source>
        <dbReference type="ARBA" id="ARBA00034000"/>
    </source>
</evidence>
<accession>A0ABU9VIN6</accession>
<dbReference type="NCBIfam" id="TIGR02074">
    <property type="entry name" value="PBP_1a_fam"/>
    <property type="match status" value="1"/>
</dbReference>
<evidence type="ECO:0000256" key="9">
    <source>
        <dbReference type="SAM" id="MobiDB-lite"/>
    </source>
</evidence>
<comment type="caution">
    <text evidence="11">The sequence shown here is derived from an EMBL/GenBank/DDBJ whole genome shotgun (WGS) entry which is preliminary data.</text>
</comment>
<dbReference type="SUPFAM" id="SSF56601">
    <property type="entry name" value="beta-lactamase/transpeptidase-like"/>
    <property type="match status" value="1"/>
</dbReference>
<dbReference type="CDD" id="cd00063">
    <property type="entry name" value="FN3"/>
    <property type="match status" value="1"/>
</dbReference>
<feature type="region of interest" description="Disordered" evidence="9">
    <location>
        <begin position="1"/>
        <end position="29"/>
    </location>
</feature>
<evidence type="ECO:0000256" key="3">
    <source>
        <dbReference type="ARBA" id="ARBA00022676"/>
    </source>
</evidence>
<evidence type="ECO:0000256" key="4">
    <source>
        <dbReference type="ARBA" id="ARBA00022679"/>
    </source>
</evidence>
<dbReference type="PANTHER" id="PTHR32282:SF29">
    <property type="entry name" value="PENICILLIN-BINDING PROTEIN 1A"/>
    <property type="match status" value="1"/>
</dbReference>
<comment type="catalytic activity">
    <reaction evidence="7">
        <text>Preferential cleavage: (Ac)2-L-Lys-D-Ala-|-D-Ala. Also transpeptidation of peptidyl-alanyl moieties that are N-acyl substituents of D-alanine.</text>
        <dbReference type="EC" id="3.4.16.4"/>
    </reaction>
</comment>
<evidence type="ECO:0000256" key="2">
    <source>
        <dbReference type="ARBA" id="ARBA00022670"/>
    </source>
</evidence>
<keyword evidence="3" id="KW-0328">Glycosyltransferase</keyword>
<name>A0ABU9VIN6_9BACI</name>
<comment type="catalytic activity">
    <reaction evidence="8">
        <text>[GlcNAc-(1-&gt;4)-Mur2Ac(oyl-L-Ala-gamma-D-Glu-L-Lys-D-Ala-D-Ala)](n)-di-trans,octa-cis-undecaprenyl diphosphate + beta-D-GlcNAc-(1-&gt;4)-Mur2Ac(oyl-L-Ala-gamma-D-Glu-L-Lys-D-Ala-D-Ala)-di-trans,octa-cis-undecaprenyl diphosphate = [GlcNAc-(1-&gt;4)-Mur2Ac(oyl-L-Ala-gamma-D-Glu-L-Lys-D-Ala-D-Ala)](n+1)-di-trans,octa-cis-undecaprenyl diphosphate + di-trans,octa-cis-undecaprenyl diphosphate + H(+)</text>
        <dbReference type="Rhea" id="RHEA:23708"/>
        <dbReference type="Rhea" id="RHEA-COMP:9602"/>
        <dbReference type="Rhea" id="RHEA-COMP:9603"/>
        <dbReference type="ChEBI" id="CHEBI:15378"/>
        <dbReference type="ChEBI" id="CHEBI:58405"/>
        <dbReference type="ChEBI" id="CHEBI:60033"/>
        <dbReference type="ChEBI" id="CHEBI:78435"/>
        <dbReference type="EC" id="2.4.99.28"/>
    </reaction>
</comment>